<name>A0ABX0WZZ8_9PROT</name>
<proteinExistence type="predicted"/>
<dbReference type="RefSeq" id="WP_064780620.1">
    <property type="nucleotide sequence ID" value="NZ_BAAAEQ010000002.1"/>
</dbReference>
<sequence length="269" mass="30406">MSFWVRGGEVLEESLITKMLDTFDLKALISVGAGALVTHMLHSWKSERAEKVTEVRCINAAVITAKNICEFSINLKKESFGPFYTKYSQQHEEIDKAFSRYYSKPGNVEITAHVNLLKINKLDPPIFYLRSLVYEHMSASPETISLVNFLADALETLNSSIDYLNDLALELSKIDKSNHQMAIEKYFGRVSNDGHSDTRYPDTIDQVLRALDATIFFSMKVCDELAKSSQNIVNSIYVRKPTAISVSFANEKREGLVPSDSEFPAWETK</sequence>
<dbReference type="Proteomes" id="UP000556869">
    <property type="component" value="Unassembled WGS sequence"/>
</dbReference>
<evidence type="ECO:0000313" key="2">
    <source>
        <dbReference type="Proteomes" id="UP000556869"/>
    </source>
</evidence>
<gene>
    <name evidence="1" type="ORF">GGR96_001942</name>
</gene>
<protein>
    <submittedName>
        <fullName evidence="1">Uncharacterized protein</fullName>
    </submittedName>
</protein>
<organism evidence="1 2">
    <name type="scientific">Thalassospira tepidiphila</name>
    <dbReference type="NCBI Taxonomy" id="393657"/>
    <lineage>
        <taxon>Bacteria</taxon>
        <taxon>Pseudomonadati</taxon>
        <taxon>Pseudomonadota</taxon>
        <taxon>Alphaproteobacteria</taxon>
        <taxon>Rhodospirillales</taxon>
        <taxon>Thalassospiraceae</taxon>
        <taxon>Thalassospira</taxon>
    </lineage>
</organism>
<evidence type="ECO:0000313" key="1">
    <source>
        <dbReference type="EMBL" id="NJB74850.1"/>
    </source>
</evidence>
<comment type="caution">
    <text evidence="1">The sequence shown here is derived from an EMBL/GenBank/DDBJ whole genome shotgun (WGS) entry which is preliminary data.</text>
</comment>
<reference evidence="1 2" key="1">
    <citation type="submission" date="2020-03" db="EMBL/GenBank/DDBJ databases">
        <title>Genomic Encyclopedia of Type Strains, Phase IV (KMG-IV): sequencing the most valuable type-strain genomes for metagenomic binning, comparative biology and taxonomic classification.</title>
        <authorList>
            <person name="Goeker M."/>
        </authorList>
    </citation>
    <scope>NUCLEOTIDE SEQUENCE [LARGE SCALE GENOMIC DNA]</scope>
    <source>
        <strain evidence="1 2">DSM 18888</strain>
    </source>
</reference>
<dbReference type="EMBL" id="JAATJD010000002">
    <property type="protein sequence ID" value="NJB74850.1"/>
    <property type="molecule type" value="Genomic_DNA"/>
</dbReference>
<accession>A0ABX0WZZ8</accession>
<keyword evidence="2" id="KW-1185">Reference proteome</keyword>